<organism evidence="2 3">
    <name type="scientific">Kitasatospora kifunensis</name>
    <name type="common">Streptomyces kifunensis</name>
    <dbReference type="NCBI Taxonomy" id="58351"/>
    <lineage>
        <taxon>Bacteria</taxon>
        <taxon>Bacillati</taxon>
        <taxon>Actinomycetota</taxon>
        <taxon>Actinomycetes</taxon>
        <taxon>Kitasatosporales</taxon>
        <taxon>Streptomycetaceae</taxon>
        <taxon>Kitasatospora</taxon>
    </lineage>
</organism>
<keyword evidence="3" id="KW-1185">Reference proteome</keyword>
<protein>
    <submittedName>
        <fullName evidence="2">Transposase</fullName>
    </submittedName>
</protein>
<dbReference type="GO" id="GO:0003677">
    <property type="term" value="F:DNA binding"/>
    <property type="evidence" value="ECO:0007669"/>
    <property type="project" value="InterPro"/>
</dbReference>
<dbReference type="PANTHER" id="PTHR33055:SF16">
    <property type="entry name" value="TRANSPOSASE FOR INSERTION SEQUENCE ELEMENT IS1547"/>
    <property type="match status" value="1"/>
</dbReference>
<comment type="caution">
    <text evidence="2">The sequence shown here is derived from an EMBL/GenBank/DDBJ whole genome shotgun (WGS) entry which is preliminary data.</text>
</comment>
<reference evidence="2 3" key="1">
    <citation type="submission" date="2020-08" db="EMBL/GenBank/DDBJ databases">
        <title>Sequencing the genomes of 1000 actinobacteria strains.</title>
        <authorList>
            <person name="Klenk H.-P."/>
        </authorList>
    </citation>
    <scope>NUCLEOTIDE SEQUENCE [LARGE SCALE GENOMIC DNA]</scope>
    <source>
        <strain evidence="2 3">DSM 41654</strain>
    </source>
</reference>
<gene>
    <name evidence="2" type="ORF">FHR34_007292</name>
</gene>
<dbReference type="PANTHER" id="PTHR33055">
    <property type="entry name" value="TRANSPOSASE FOR INSERTION SEQUENCE ELEMENT IS1111A"/>
    <property type="match status" value="1"/>
</dbReference>
<evidence type="ECO:0000313" key="2">
    <source>
        <dbReference type="EMBL" id="MBB4928197.1"/>
    </source>
</evidence>
<feature type="domain" description="Transposase IS116/IS110/IS902 C-terminal" evidence="1">
    <location>
        <begin position="6"/>
        <end position="73"/>
    </location>
</feature>
<proteinExistence type="predicted"/>
<accession>A0A7W7VYX9</accession>
<dbReference type="EMBL" id="JACHJV010000002">
    <property type="protein sequence ID" value="MBB4928197.1"/>
    <property type="molecule type" value="Genomic_DNA"/>
</dbReference>
<evidence type="ECO:0000313" key="3">
    <source>
        <dbReference type="Proteomes" id="UP000540506"/>
    </source>
</evidence>
<dbReference type="Proteomes" id="UP000540506">
    <property type="component" value="Unassembled WGS sequence"/>
</dbReference>
<name>A0A7W7VYX9_KITKI</name>
<sequence>MAGQPLATAGDNPDRLRSEAAFAHLCGVAPIPVSSGRRDRHRLNRGGDRAANHALHTIVLTRMRHDQRTRAYVARRTAQGLATWDIMRCLKRYAAREVYRALMQAVSRQRTSPQAIPHDFMEAA</sequence>
<dbReference type="GO" id="GO:0006313">
    <property type="term" value="P:DNA transposition"/>
    <property type="evidence" value="ECO:0007669"/>
    <property type="project" value="InterPro"/>
</dbReference>
<dbReference type="Pfam" id="PF02371">
    <property type="entry name" value="Transposase_20"/>
    <property type="match status" value="1"/>
</dbReference>
<dbReference type="InterPro" id="IPR047650">
    <property type="entry name" value="Transpos_IS110"/>
</dbReference>
<dbReference type="InterPro" id="IPR003346">
    <property type="entry name" value="Transposase_20"/>
</dbReference>
<dbReference type="GO" id="GO:0004803">
    <property type="term" value="F:transposase activity"/>
    <property type="evidence" value="ECO:0007669"/>
    <property type="project" value="InterPro"/>
</dbReference>
<dbReference type="AlphaFoldDB" id="A0A7W7VYX9"/>
<evidence type="ECO:0000259" key="1">
    <source>
        <dbReference type="Pfam" id="PF02371"/>
    </source>
</evidence>